<dbReference type="InterPro" id="IPR002656">
    <property type="entry name" value="Acyl_transf_3_dom"/>
</dbReference>
<keyword evidence="4" id="KW-1185">Reference proteome</keyword>
<feature type="domain" description="Acyltransferase 3" evidence="2">
    <location>
        <begin position="80"/>
        <end position="468"/>
    </location>
</feature>
<proteinExistence type="predicted"/>
<dbReference type="Proteomes" id="UP001285354">
    <property type="component" value="Unassembled WGS sequence"/>
</dbReference>
<accession>A0AAD9WEL3</accession>
<feature type="transmembrane region" description="Helical" evidence="1">
    <location>
        <begin position="172"/>
        <end position="189"/>
    </location>
</feature>
<evidence type="ECO:0000256" key="1">
    <source>
        <dbReference type="SAM" id="Phobius"/>
    </source>
</evidence>
<dbReference type="EMBL" id="JAUBYV010000002">
    <property type="protein sequence ID" value="KAK2628500.1"/>
    <property type="molecule type" value="Genomic_DNA"/>
</dbReference>
<feature type="transmembrane region" description="Helical" evidence="1">
    <location>
        <begin position="412"/>
        <end position="431"/>
    </location>
</feature>
<dbReference type="PANTHER" id="PTHR23028:SF134">
    <property type="entry name" value="PUTATIVE (AFU_ORTHOLOGUE AFUA_4G08520)-RELATED"/>
    <property type="match status" value="1"/>
</dbReference>
<keyword evidence="1" id="KW-0812">Transmembrane</keyword>
<sequence>MWRANSPVVSDDADAAADDDDDLTLRSLSLIPEYFLHRGSLAVYRFQRLGLFLLPSFIARGGAPADGEKAGAVKSRDTDFLDGLRGVASFIVVIHHLTRDPYQASQFGFGSSEDNWHVLQLPFLRLIYEGGAMVAIFFVVSGFALTSKGVQLIRSQSPSAFKVLASSTFRRSVRLFLPSVAVTFMAFLLQRMGRLKDHTKKHPVETTLAAETVLYLAFLKGMLNVYTWDEYYGFYNPHLWTIAVEFRCSMIVFLGLLGLSRTRTAVRIGTETLMLFHAAWNDRWEVMAFIGGLLIAEEFYHRKENAAAGYTLLARDVCLEKDVRFASPANTKCPRTKTLLYSVLLVFGLFLASFPHHLGCESIGFSWVCELDWHPEHKQWHWTSTYAAMLIVLSISNLPAVQQVFTTPVASYLGKISYALYLTHGILLRAFVAPVQKKLIKLASTGPEIGFHMAIFSSGILLLLVAIPCADLVWRAVDAPSVDLARWLETKCAYEEKPVHRV</sequence>
<evidence type="ECO:0000313" key="4">
    <source>
        <dbReference type="Proteomes" id="UP001285354"/>
    </source>
</evidence>
<name>A0AAD9WEL3_9HELO</name>
<protein>
    <recommendedName>
        <fullName evidence="2">Acyltransferase 3 domain-containing protein</fullName>
    </recommendedName>
</protein>
<feature type="transmembrane region" description="Helical" evidence="1">
    <location>
        <begin position="126"/>
        <end position="145"/>
    </location>
</feature>
<dbReference type="AlphaFoldDB" id="A0AAD9WEL3"/>
<gene>
    <name evidence="3" type="ORF">QTJ16_001603</name>
</gene>
<organism evidence="3 4">
    <name type="scientific">Diplocarpon rosae</name>
    <dbReference type="NCBI Taxonomy" id="946125"/>
    <lineage>
        <taxon>Eukaryota</taxon>
        <taxon>Fungi</taxon>
        <taxon>Dikarya</taxon>
        <taxon>Ascomycota</taxon>
        <taxon>Pezizomycotina</taxon>
        <taxon>Leotiomycetes</taxon>
        <taxon>Helotiales</taxon>
        <taxon>Drepanopezizaceae</taxon>
        <taxon>Diplocarpon</taxon>
    </lineage>
</organism>
<dbReference type="Pfam" id="PF01757">
    <property type="entry name" value="Acyl_transf_3"/>
    <property type="match status" value="1"/>
</dbReference>
<keyword evidence="1" id="KW-0472">Membrane</keyword>
<feature type="transmembrane region" description="Helical" evidence="1">
    <location>
        <begin position="239"/>
        <end position="259"/>
    </location>
</feature>
<feature type="transmembrane region" description="Helical" evidence="1">
    <location>
        <begin position="451"/>
        <end position="474"/>
    </location>
</feature>
<dbReference type="GO" id="GO:0016747">
    <property type="term" value="F:acyltransferase activity, transferring groups other than amino-acyl groups"/>
    <property type="evidence" value="ECO:0007669"/>
    <property type="project" value="InterPro"/>
</dbReference>
<reference evidence="3" key="1">
    <citation type="submission" date="2023-06" db="EMBL/GenBank/DDBJ databases">
        <title>Draft genome of Marssonina rosae.</title>
        <authorList>
            <person name="Cheng Q."/>
        </authorList>
    </citation>
    <scope>NUCLEOTIDE SEQUENCE</scope>
    <source>
        <strain evidence="3">R4</strain>
    </source>
</reference>
<dbReference type="InterPro" id="IPR050879">
    <property type="entry name" value="Acyltransferase_3"/>
</dbReference>
<feature type="transmembrane region" description="Helical" evidence="1">
    <location>
        <begin position="379"/>
        <end position="400"/>
    </location>
</feature>
<feature type="transmembrane region" description="Helical" evidence="1">
    <location>
        <begin position="339"/>
        <end position="359"/>
    </location>
</feature>
<dbReference type="PANTHER" id="PTHR23028">
    <property type="entry name" value="ACETYLTRANSFERASE"/>
    <property type="match status" value="1"/>
</dbReference>
<evidence type="ECO:0000259" key="2">
    <source>
        <dbReference type="Pfam" id="PF01757"/>
    </source>
</evidence>
<keyword evidence="1" id="KW-1133">Transmembrane helix</keyword>
<comment type="caution">
    <text evidence="3">The sequence shown here is derived from an EMBL/GenBank/DDBJ whole genome shotgun (WGS) entry which is preliminary data.</text>
</comment>
<evidence type="ECO:0000313" key="3">
    <source>
        <dbReference type="EMBL" id="KAK2628500.1"/>
    </source>
</evidence>